<dbReference type="GO" id="GO:0050667">
    <property type="term" value="P:homocysteine metabolic process"/>
    <property type="evidence" value="ECO:0007669"/>
    <property type="project" value="TreeGrafter"/>
</dbReference>
<evidence type="ECO:0000259" key="5">
    <source>
        <dbReference type="PROSITE" id="PS51337"/>
    </source>
</evidence>
<dbReference type="AlphaFoldDB" id="A0A8J7VYD2"/>
<dbReference type="GO" id="GO:0005829">
    <property type="term" value="C:cytosol"/>
    <property type="evidence" value="ECO:0007669"/>
    <property type="project" value="TreeGrafter"/>
</dbReference>
<dbReference type="InterPro" id="IPR036594">
    <property type="entry name" value="Meth_synthase_dom"/>
</dbReference>
<dbReference type="Proteomes" id="UP000675664">
    <property type="component" value="Unassembled WGS sequence"/>
</dbReference>
<keyword evidence="2" id="KW-0479">Metal-binding</keyword>
<dbReference type="SUPFAM" id="SSF52242">
    <property type="entry name" value="Cobalamin (vitamin B12)-binding domain"/>
    <property type="match status" value="1"/>
</dbReference>
<dbReference type="Pfam" id="PF02310">
    <property type="entry name" value="B12-binding"/>
    <property type="match status" value="1"/>
</dbReference>
<dbReference type="InterPro" id="IPR003759">
    <property type="entry name" value="Cbl-bd_cap"/>
</dbReference>
<dbReference type="GO" id="GO:0008705">
    <property type="term" value="F:methionine synthase activity"/>
    <property type="evidence" value="ECO:0007669"/>
    <property type="project" value="TreeGrafter"/>
</dbReference>
<feature type="domain" description="B12-binding N-terminal" evidence="5">
    <location>
        <begin position="1"/>
        <end position="91"/>
    </location>
</feature>
<dbReference type="InterPro" id="IPR050554">
    <property type="entry name" value="Met_Synthase/Corrinoid"/>
</dbReference>
<evidence type="ECO:0000313" key="7">
    <source>
        <dbReference type="Proteomes" id="UP000675664"/>
    </source>
</evidence>
<evidence type="ECO:0000259" key="4">
    <source>
        <dbReference type="PROSITE" id="PS51332"/>
    </source>
</evidence>
<evidence type="ECO:0000313" key="6">
    <source>
        <dbReference type="EMBL" id="MBR0597357.1"/>
    </source>
</evidence>
<dbReference type="InterPro" id="IPR006158">
    <property type="entry name" value="Cobalamin-bd"/>
</dbReference>
<comment type="caution">
    <text evidence="6">The sequence shown here is derived from an EMBL/GenBank/DDBJ whole genome shotgun (WGS) entry which is preliminary data.</text>
</comment>
<dbReference type="SUPFAM" id="SSF47644">
    <property type="entry name" value="Methionine synthase domain"/>
    <property type="match status" value="1"/>
</dbReference>
<reference evidence="6" key="2">
    <citation type="submission" date="2021-04" db="EMBL/GenBank/DDBJ databases">
        <authorList>
            <person name="Liu J."/>
        </authorList>
    </citation>
    <scope>NUCLEOTIDE SEQUENCE</scope>
    <source>
        <strain evidence="6">BAD-6</strain>
    </source>
</reference>
<dbReference type="InterPro" id="IPR036724">
    <property type="entry name" value="Cobalamin-bd_sf"/>
</dbReference>
<evidence type="ECO:0000256" key="2">
    <source>
        <dbReference type="ARBA" id="ARBA00022723"/>
    </source>
</evidence>
<proteinExistence type="inferred from homology"/>
<keyword evidence="3" id="KW-0170">Cobalt</keyword>
<dbReference type="EMBL" id="JAGSND010000003">
    <property type="protein sequence ID" value="MBR0597357.1"/>
    <property type="molecule type" value="Genomic_DNA"/>
</dbReference>
<dbReference type="Gene3D" id="1.10.1240.10">
    <property type="entry name" value="Methionine synthase domain"/>
    <property type="match status" value="1"/>
</dbReference>
<organism evidence="6 7">
    <name type="scientific">Sinanaerobacter chloroacetimidivorans</name>
    <dbReference type="NCBI Taxonomy" id="2818044"/>
    <lineage>
        <taxon>Bacteria</taxon>
        <taxon>Bacillati</taxon>
        <taxon>Bacillota</taxon>
        <taxon>Clostridia</taxon>
        <taxon>Peptostreptococcales</taxon>
        <taxon>Anaerovoracaceae</taxon>
        <taxon>Sinanaerobacter</taxon>
    </lineage>
</organism>
<dbReference type="Pfam" id="PF02607">
    <property type="entry name" value="B12-binding_2"/>
    <property type="match status" value="1"/>
</dbReference>
<evidence type="ECO:0000256" key="3">
    <source>
        <dbReference type="ARBA" id="ARBA00023285"/>
    </source>
</evidence>
<dbReference type="PROSITE" id="PS51337">
    <property type="entry name" value="B12_BINDING_NTER"/>
    <property type="match status" value="1"/>
</dbReference>
<dbReference type="GO" id="GO:0046653">
    <property type="term" value="P:tetrahydrofolate metabolic process"/>
    <property type="evidence" value="ECO:0007669"/>
    <property type="project" value="TreeGrafter"/>
</dbReference>
<dbReference type="Gene3D" id="3.40.50.280">
    <property type="entry name" value="Cobalamin-binding domain"/>
    <property type="match status" value="1"/>
</dbReference>
<dbReference type="PROSITE" id="PS51332">
    <property type="entry name" value="B12_BINDING"/>
    <property type="match status" value="1"/>
</dbReference>
<dbReference type="CDD" id="cd02070">
    <property type="entry name" value="corrinoid_protein_B12-BD"/>
    <property type="match status" value="1"/>
</dbReference>
<dbReference type="GO" id="GO:0046872">
    <property type="term" value="F:metal ion binding"/>
    <property type="evidence" value="ECO:0007669"/>
    <property type="project" value="UniProtKB-KW"/>
</dbReference>
<accession>A0A8J7VYD2</accession>
<dbReference type="GO" id="GO:0031419">
    <property type="term" value="F:cobalamin binding"/>
    <property type="evidence" value="ECO:0007669"/>
    <property type="project" value="InterPro"/>
</dbReference>
<name>A0A8J7VYD2_9FIRM</name>
<dbReference type="FunFam" id="3.40.50.280:FF:000003">
    <property type="entry name" value="Dimethylamine methyltransferase corrinoid protein"/>
    <property type="match status" value="1"/>
</dbReference>
<gene>
    <name evidence="6" type="ORF">KCX82_05705</name>
</gene>
<dbReference type="RefSeq" id="WP_227017495.1">
    <property type="nucleotide sequence ID" value="NZ_JAGSND010000003.1"/>
</dbReference>
<comment type="similarity">
    <text evidence="1">Belongs to the methylamine corrinoid protein family.</text>
</comment>
<keyword evidence="7" id="KW-1185">Reference proteome</keyword>
<dbReference type="PANTHER" id="PTHR45833">
    <property type="entry name" value="METHIONINE SYNTHASE"/>
    <property type="match status" value="1"/>
</dbReference>
<dbReference type="SMART" id="SM01018">
    <property type="entry name" value="B12-binding_2"/>
    <property type="match status" value="1"/>
</dbReference>
<evidence type="ECO:0000256" key="1">
    <source>
        <dbReference type="ARBA" id="ARBA00010854"/>
    </source>
</evidence>
<feature type="domain" description="B12-binding" evidence="4">
    <location>
        <begin position="91"/>
        <end position="217"/>
    </location>
</feature>
<dbReference type="PANTHER" id="PTHR45833:SF1">
    <property type="entry name" value="METHIONINE SYNTHASE"/>
    <property type="match status" value="1"/>
</dbReference>
<reference evidence="6" key="1">
    <citation type="submission" date="2021-04" db="EMBL/GenBank/DDBJ databases">
        <title>Sinoanaerobacter chloroacetimidivorans sp. nov., an obligate anaerobic bacterium isolated from anaerobic sludge.</title>
        <authorList>
            <person name="Bao Y."/>
        </authorList>
    </citation>
    <scope>NUCLEOTIDE SEQUENCE</scope>
    <source>
        <strain evidence="6">BAD-6</strain>
    </source>
</reference>
<protein>
    <submittedName>
        <fullName evidence="6">Corrinoid protein</fullName>
    </submittedName>
</protein>
<sequence length="217" mass="23612">MNKEKVFADAAEAIIEGDESRALDIIKKAETEGLDLVELLSKGFSAGMQELGEKFSSGEVFLPELIYISGIMKNISAEVESKLDQSSIQKKGVMIIATVAGDVHDIGKGIVASLVKTNGVEVHDLGREVPAEEFVKAVKEFDADFVGSSALLTTTMTEQQRIEELLKEAGLRDKVKTFVGGAPITQRWADKIGADYYSEDATETIRQINEIISAKTR</sequence>